<dbReference type="EMBL" id="REGN01000340">
    <property type="protein sequence ID" value="RNA42631.1"/>
    <property type="molecule type" value="Genomic_DNA"/>
</dbReference>
<feature type="non-terminal residue" evidence="2">
    <location>
        <position position="75"/>
    </location>
</feature>
<feature type="region of interest" description="Disordered" evidence="1">
    <location>
        <begin position="46"/>
        <end position="75"/>
    </location>
</feature>
<sequence>MLNNYRKNKGLSFPITSPEFSNHQVTINFAFFKTFIFREPKSVSNNDGLLDHSTSNKDENIDEPHINLNLKKQIE</sequence>
<reference evidence="2 3" key="1">
    <citation type="journal article" date="2018" name="Sci. Rep.">
        <title>Genomic signatures of local adaptation to the degree of environmental predictability in rotifers.</title>
        <authorList>
            <person name="Franch-Gras L."/>
            <person name="Hahn C."/>
            <person name="Garcia-Roger E.M."/>
            <person name="Carmona M.J."/>
            <person name="Serra M."/>
            <person name="Gomez A."/>
        </authorList>
    </citation>
    <scope>NUCLEOTIDE SEQUENCE [LARGE SCALE GENOMIC DNA]</scope>
    <source>
        <strain evidence="2">HYR1</strain>
    </source>
</reference>
<protein>
    <submittedName>
        <fullName evidence="2">Uncharacterized protein</fullName>
    </submittedName>
</protein>
<proteinExistence type="predicted"/>
<comment type="caution">
    <text evidence="2">The sequence shown here is derived from an EMBL/GenBank/DDBJ whole genome shotgun (WGS) entry which is preliminary data.</text>
</comment>
<evidence type="ECO:0000313" key="2">
    <source>
        <dbReference type="EMBL" id="RNA42631.1"/>
    </source>
</evidence>
<keyword evidence="3" id="KW-1185">Reference proteome</keyword>
<organism evidence="2 3">
    <name type="scientific">Brachionus plicatilis</name>
    <name type="common">Marine rotifer</name>
    <name type="synonym">Brachionus muelleri</name>
    <dbReference type="NCBI Taxonomy" id="10195"/>
    <lineage>
        <taxon>Eukaryota</taxon>
        <taxon>Metazoa</taxon>
        <taxon>Spiralia</taxon>
        <taxon>Gnathifera</taxon>
        <taxon>Rotifera</taxon>
        <taxon>Eurotatoria</taxon>
        <taxon>Monogononta</taxon>
        <taxon>Pseudotrocha</taxon>
        <taxon>Ploima</taxon>
        <taxon>Brachionidae</taxon>
        <taxon>Brachionus</taxon>
    </lineage>
</organism>
<dbReference type="AlphaFoldDB" id="A0A3M7T3N7"/>
<dbReference type="Proteomes" id="UP000276133">
    <property type="component" value="Unassembled WGS sequence"/>
</dbReference>
<gene>
    <name evidence="2" type="ORF">BpHYR1_034626</name>
</gene>
<accession>A0A3M7T3N7</accession>
<evidence type="ECO:0000313" key="3">
    <source>
        <dbReference type="Proteomes" id="UP000276133"/>
    </source>
</evidence>
<name>A0A3M7T3N7_BRAPC</name>
<evidence type="ECO:0000256" key="1">
    <source>
        <dbReference type="SAM" id="MobiDB-lite"/>
    </source>
</evidence>
<feature type="compositionally biased region" description="Basic and acidic residues" evidence="1">
    <location>
        <begin position="54"/>
        <end position="65"/>
    </location>
</feature>